<dbReference type="CDD" id="cd01129">
    <property type="entry name" value="PulE-GspE-like"/>
    <property type="match status" value="1"/>
</dbReference>
<name>A0A0G1RI18_9BACT</name>
<evidence type="ECO:0000313" key="6">
    <source>
        <dbReference type="Proteomes" id="UP000034107"/>
    </source>
</evidence>
<evidence type="ECO:0000259" key="4">
    <source>
        <dbReference type="PROSITE" id="PS00662"/>
    </source>
</evidence>
<organism evidence="5 6">
    <name type="scientific">Candidatus Nomurabacteria bacterium GW2011_GWA1_46_11</name>
    <dbReference type="NCBI Taxonomy" id="1618732"/>
    <lineage>
        <taxon>Bacteria</taxon>
        <taxon>Candidatus Nomuraibacteriota</taxon>
    </lineage>
</organism>
<protein>
    <recommendedName>
        <fullName evidence="4">Bacterial type II secretion system protein E domain-containing protein</fullName>
    </recommendedName>
</protein>
<dbReference type="Gene3D" id="3.40.50.300">
    <property type="entry name" value="P-loop containing nucleotide triphosphate hydrolases"/>
    <property type="match status" value="1"/>
</dbReference>
<evidence type="ECO:0000256" key="1">
    <source>
        <dbReference type="ARBA" id="ARBA00006611"/>
    </source>
</evidence>
<dbReference type="EMBL" id="LCLS01000035">
    <property type="protein sequence ID" value="KKU20585.1"/>
    <property type="molecule type" value="Genomic_DNA"/>
</dbReference>
<keyword evidence="2" id="KW-0547">Nucleotide-binding</keyword>
<dbReference type="Pfam" id="PF00437">
    <property type="entry name" value="T2SSE"/>
    <property type="match status" value="1"/>
</dbReference>
<dbReference type="PANTHER" id="PTHR30258:SF3">
    <property type="entry name" value="SLL1921 PROTEIN"/>
    <property type="match status" value="1"/>
</dbReference>
<keyword evidence="3" id="KW-0067">ATP-binding</keyword>
<dbReference type="AlphaFoldDB" id="A0A0G1RI18"/>
<dbReference type="PANTHER" id="PTHR30258">
    <property type="entry name" value="TYPE II SECRETION SYSTEM PROTEIN GSPE-RELATED"/>
    <property type="match status" value="1"/>
</dbReference>
<comment type="similarity">
    <text evidence="1">Belongs to the GSP E family.</text>
</comment>
<dbReference type="Proteomes" id="UP000034107">
    <property type="component" value="Unassembled WGS sequence"/>
</dbReference>
<accession>A0A0G1RI18</accession>
<dbReference type="InterPro" id="IPR001482">
    <property type="entry name" value="T2SS/T4SS_dom"/>
</dbReference>
<feature type="domain" description="Bacterial type II secretion system protein E" evidence="4">
    <location>
        <begin position="276"/>
        <end position="290"/>
    </location>
</feature>
<sequence length="467" mass="50789">MATLKKELADQGYSVELVVVSPTGWQEIIAAYQKLDLTTTTALGAVAIDEKTITALQESITDIKALGEKITATTTSSQLLELLMAGAIKLDASDIHTEPTEQSVRIRYRLDGMLHDIGELAKDNYHSLLDRVKINAGLKINIHEAPQDGRFTVNFTATAIEIRTSILPGAYGENIVMRLLNPKAVRHEIKDLGLNEEQLKTITRLLEKTTGAILTTGPTGSGKTTSLYAFLNSVNQPDIKIITIEDPVEYHLPGISQTQVNDEKGYSFASGLRSIVRQDPDVILVGEIRDRETAEIAMQASLTGHLVLSTLHTNDAAGAIPRLLDLGVHPETIGPALNAVLAQRLVRRLCDKCKQKKTITPEDYAVIKTGLAQVGKAESLPAFSESSEVFYPVGCAECNFTGFKGRIAIFEIFLVDEAMEKLIMQTPITATILEQAIKQGMLTMAQDGFIKVLAGITTVAEVERVVA</sequence>
<gene>
    <name evidence="5" type="ORF">UX31_C0035G0004</name>
</gene>
<evidence type="ECO:0000313" key="5">
    <source>
        <dbReference type="EMBL" id="KKU20585.1"/>
    </source>
</evidence>
<dbReference type="GO" id="GO:0016887">
    <property type="term" value="F:ATP hydrolysis activity"/>
    <property type="evidence" value="ECO:0007669"/>
    <property type="project" value="TreeGrafter"/>
</dbReference>
<dbReference type="PATRIC" id="fig|1618732.3.peg.901"/>
<evidence type="ECO:0000256" key="2">
    <source>
        <dbReference type="ARBA" id="ARBA00022741"/>
    </source>
</evidence>
<reference evidence="5 6" key="1">
    <citation type="journal article" date="2015" name="Nature">
        <title>rRNA introns, odd ribosomes, and small enigmatic genomes across a large radiation of phyla.</title>
        <authorList>
            <person name="Brown C.T."/>
            <person name="Hug L.A."/>
            <person name="Thomas B.C."/>
            <person name="Sharon I."/>
            <person name="Castelle C.J."/>
            <person name="Singh A."/>
            <person name="Wilkins M.J."/>
            <person name="Williams K.H."/>
            <person name="Banfield J.F."/>
        </authorList>
    </citation>
    <scope>NUCLEOTIDE SEQUENCE [LARGE SCALE GENOMIC DNA]</scope>
</reference>
<comment type="caution">
    <text evidence="5">The sequence shown here is derived from an EMBL/GenBank/DDBJ whole genome shotgun (WGS) entry which is preliminary data.</text>
</comment>
<dbReference type="SUPFAM" id="SSF52540">
    <property type="entry name" value="P-loop containing nucleoside triphosphate hydrolases"/>
    <property type="match status" value="1"/>
</dbReference>
<dbReference type="PROSITE" id="PS00662">
    <property type="entry name" value="T2SP_E"/>
    <property type="match status" value="1"/>
</dbReference>
<dbReference type="GO" id="GO:0005524">
    <property type="term" value="F:ATP binding"/>
    <property type="evidence" value="ECO:0007669"/>
    <property type="project" value="UniProtKB-KW"/>
</dbReference>
<dbReference type="Gene3D" id="3.30.450.90">
    <property type="match status" value="1"/>
</dbReference>
<dbReference type="InterPro" id="IPR027417">
    <property type="entry name" value="P-loop_NTPase"/>
</dbReference>
<evidence type="ECO:0000256" key="3">
    <source>
        <dbReference type="ARBA" id="ARBA00022840"/>
    </source>
</evidence>
<proteinExistence type="inferred from homology"/>
<dbReference type="GO" id="GO:0005886">
    <property type="term" value="C:plasma membrane"/>
    <property type="evidence" value="ECO:0007669"/>
    <property type="project" value="TreeGrafter"/>
</dbReference>